<keyword evidence="11" id="KW-1185">Reference proteome</keyword>
<keyword evidence="3 8" id="KW-0812">Transmembrane</keyword>
<evidence type="ECO:0000256" key="2">
    <source>
        <dbReference type="ARBA" id="ARBA00022448"/>
    </source>
</evidence>
<accession>A0A4P6JXF1</accession>
<keyword evidence="6 8" id="KW-0811">Translocation</keyword>
<evidence type="ECO:0000256" key="4">
    <source>
        <dbReference type="ARBA" id="ARBA00022927"/>
    </source>
</evidence>
<dbReference type="Proteomes" id="UP000290365">
    <property type="component" value="Chromosome"/>
</dbReference>
<feature type="region of interest" description="Disordered" evidence="9">
    <location>
        <begin position="1"/>
        <end position="63"/>
    </location>
</feature>
<dbReference type="NCBIfam" id="TIGR00964">
    <property type="entry name" value="secE_bact"/>
    <property type="match status" value="1"/>
</dbReference>
<dbReference type="Pfam" id="PF00584">
    <property type="entry name" value="SecE"/>
    <property type="match status" value="1"/>
</dbReference>
<feature type="compositionally biased region" description="Basic and acidic residues" evidence="9">
    <location>
        <begin position="1"/>
        <end position="10"/>
    </location>
</feature>
<comment type="function">
    <text evidence="8">Essential subunit of the Sec protein translocation channel SecYEG. Clamps together the 2 halves of SecY. May contact the channel plug during translocation.</text>
</comment>
<evidence type="ECO:0000313" key="11">
    <source>
        <dbReference type="Proteomes" id="UP000290365"/>
    </source>
</evidence>
<gene>
    <name evidence="8 10" type="primary">secE</name>
    <name evidence="10" type="ORF">EPA93_31830</name>
</gene>
<evidence type="ECO:0000256" key="9">
    <source>
        <dbReference type="SAM" id="MobiDB-lite"/>
    </source>
</evidence>
<dbReference type="Gene3D" id="1.20.5.1030">
    <property type="entry name" value="Preprotein translocase secy subunit"/>
    <property type="match status" value="1"/>
</dbReference>
<organism evidence="10 11">
    <name type="scientific">Ktedonosporobacter rubrisoli</name>
    <dbReference type="NCBI Taxonomy" id="2509675"/>
    <lineage>
        <taxon>Bacteria</taxon>
        <taxon>Bacillati</taxon>
        <taxon>Chloroflexota</taxon>
        <taxon>Ktedonobacteria</taxon>
        <taxon>Ktedonobacterales</taxon>
        <taxon>Ktedonosporobacteraceae</taxon>
        <taxon>Ktedonosporobacter</taxon>
    </lineage>
</organism>
<feature type="transmembrane region" description="Helical" evidence="8">
    <location>
        <begin position="100"/>
        <end position="117"/>
    </location>
</feature>
<proteinExistence type="inferred from homology"/>
<evidence type="ECO:0000256" key="7">
    <source>
        <dbReference type="ARBA" id="ARBA00023136"/>
    </source>
</evidence>
<evidence type="ECO:0000256" key="3">
    <source>
        <dbReference type="ARBA" id="ARBA00022692"/>
    </source>
</evidence>
<feature type="compositionally biased region" description="Basic and acidic residues" evidence="9">
    <location>
        <begin position="37"/>
        <end position="52"/>
    </location>
</feature>
<keyword evidence="2 8" id="KW-0813">Transport</keyword>
<dbReference type="KEGG" id="kbs:EPA93_31830"/>
<keyword evidence="4 8" id="KW-0653">Protein transport</keyword>
<sequence>MASKMAEKKKNASRSQVADVKARNSEKEQSTRSAKAASRDERKESSKRDNRSKQRSSSAKAPSPLVLRFRNSAIGRFIIEAYYELRHKVTWPTFEEARNMTIAVIALSAVIGGILAIEDFGLYHLVLLISGGK</sequence>
<dbReference type="AlphaFoldDB" id="A0A4P6JXF1"/>
<dbReference type="GO" id="GO:0005886">
    <property type="term" value="C:plasma membrane"/>
    <property type="evidence" value="ECO:0007669"/>
    <property type="project" value="UniProtKB-SubCell"/>
</dbReference>
<keyword evidence="8" id="KW-1003">Cell membrane</keyword>
<name>A0A4P6JXF1_KTERU</name>
<comment type="subunit">
    <text evidence="8">Component of the Sec protein translocase complex. Heterotrimer consisting of SecY, SecE and SecG subunits. The heterotrimers can form oligomers, although 1 heterotrimer is thought to be able to translocate proteins. Interacts with the ribosome. Interacts with SecDF, and other proteins may be involved. Interacts with SecA.</text>
</comment>
<dbReference type="HAMAP" id="MF_00422">
    <property type="entry name" value="SecE"/>
    <property type="match status" value="1"/>
</dbReference>
<dbReference type="InterPro" id="IPR038379">
    <property type="entry name" value="SecE_sf"/>
</dbReference>
<dbReference type="GO" id="GO:0008320">
    <property type="term" value="F:protein transmembrane transporter activity"/>
    <property type="evidence" value="ECO:0007669"/>
    <property type="project" value="UniProtKB-UniRule"/>
</dbReference>
<evidence type="ECO:0000313" key="10">
    <source>
        <dbReference type="EMBL" id="QBD80314.1"/>
    </source>
</evidence>
<dbReference type="GO" id="GO:0065002">
    <property type="term" value="P:intracellular protein transmembrane transport"/>
    <property type="evidence" value="ECO:0007669"/>
    <property type="project" value="UniProtKB-UniRule"/>
</dbReference>
<dbReference type="GO" id="GO:0009306">
    <property type="term" value="P:protein secretion"/>
    <property type="evidence" value="ECO:0007669"/>
    <property type="project" value="UniProtKB-UniRule"/>
</dbReference>
<reference evidence="10 11" key="1">
    <citation type="submission" date="2019-01" db="EMBL/GenBank/DDBJ databases">
        <title>Ktedonosporobacter rubrisoli SCAWS-G2.</title>
        <authorList>
            <person name="Huang Y."/>
            <person name="Yan B."/>
        </authorList>
    </citation>
    <scope>NUCLEOTIDE SEQUENCE [LARGE SCALE GENOMIC DNA]</scope>
    <source>
        <strain evidence="10 11">SCAWS-G2</strain>
    </source>
</reference>
<evidence type="ECO:0000256" key="8">
    <source>
        <dbReference type="HAMAP-Rule" id="MF_00422"/>
    </source>
</evidence>
<dbReference type="GO" id="GO:0043952">
    <property type="term" value="P:protein transport by the Sec complex"/>
    <property type="evidence" value="ECO:0007669"/>
    <property type="project" value="UniProtKB-UniRule"/>
</dbReference>
<keyword evidence="5 8" id="KW-1133">Transmembrane helix</keyword>
<evidence type="ECO:0000256" key="1">
    <source>
        <dbReference type="ARBA" id="ARBA00004370"/>
    </source>
</evidence>
<dbReference type="EMBL" id="CP035758">
    <property type="protein sequence ID" value="QBD80314.1"/>
    <property type="molecule type" value="Genomic_DNA"/>
</dbReference>
<dbReference type="GO" id="GO:0006605">
    <property type="term" value="P:protein targeting"/>
    <property type="evidence" value="ECO:0007669"/>
    <property type="project" value="UniProtKB-UniRule"/>
</dbReference>
<dbReference type="OrthoDB" id="163325at2"/>
<protein>
    <recommendedName>
        <fullName evidence="8">Protein translocase subunit SecE</fullName>
    </recommendedName>
</protein>
<dbReference type="RefSeq" id="WP_129891378.1">
    <property type="nucleotide sequence ID" value="NZ_CP035758.1"/>
</dbReference>
<dbReference type="InterPro" id="IPR005807">
    <property type="entry name" value="SecE_bac"/>
</dbReference>
<evidence type="ECO:0000256" key="6">
    <source>
        <dbReference type="ARBA" id="ARBA00023010"/>
    </source>
</evidence>
<comment type="similarity">
    <text evidence="8">Belongs to the SecE/SEC61-gamma family.</text>
</comment>
<keyword evidence="7 8" id="KW-0472">Membrane</keyword>
<feature type="compositionally biased region" description="Basic and acidic residues" evidence="9">
    <location>
        <begin position="20"/>
        <end position="30"/>
    </location>
</feature>
<dbReference type="InterPro" id="IPR001901">
    <property type="entry name" value="Translocase_SecE/Sec61-g"/>
</dbReference>
<comment type="subcellular location">
    <subcellularLocation>
        <location evidence="8">Cell membrane</location>
        <topology evidence="8">Single-pass membrane protein</topology>
    </subcellularLocation>
    <subcellularLocation>
        <location evidence="1">Membrane</location>
    </subcellularLocation>
</comment>
<evidence type="ECO:0000256" key="5">
    <source>
        <dbReference type="ARBA" id="ARBA00022989"/>
    </source>
</evidence>